<organism evidence="2 3">
    <name type="scientific">Basidiobolus ranarum</name>
    <dbReference type="NCBI Taxonomy" id="34480"/>
    <lineage>
        <taxon>Eukaryota</taxon>
        <taxon>Fungi</taxon>
        <taxon>Fungi incertae sedis</taxon>
        <taxon>Zoopagomycota</taxon>
        <taxon>Entomophthoromycotina</taxon>
        <taxon>Basidiobolomycetes</taxon>
        <taxon>Basidiobolales</taxon>
        <taxon>Basidiobolaceae</taxon>
        <taxon>Basidiobolus</taxon>
    </lineage>
</organism>
<feature type="domain" description="Peptidase S9 prolyl oligopeptidase catalytic" evidence="1">
    <location>
        <begin position="71"/>
        <end position="153"/>
    </location>
</feature>
<name>A0ABR2W4W0_9FUNG</name>
<protein>
    <recommendedName>
        <fullName evidence="1">Peptidase S9 prolyl oligopeptidase catalytic domain-containing protein</fullName>
    </recommendedName>
</protein>
<accession>A0ABR2W4W0</accession>
<reference evidence="2 3" key="1">
    <citation type="submission" date="2023-04" db="EMBL/GenBank/DDBJ databases">
        <title>Genome of Basidiobolus ranarum AG-B5.</title>
        <authorList>
            <person name="Stajich J.E."/>
            <person name="Carter-House D."/>
            <person name="Gryganskyi A."/>
        </authorList>
    </citation>
    <scope>NUCLEOTIDE SEQUENCE [LARGE SCALE GENOMIC DNA]</scope>
    <source>
        <strain evidence="2 3">AG-B5</strain>
    </source>
</reference>
<evidence type="ECO:0000259" key="1">
    <source>
        <dbReference type="Pfam" id="PF00326"/>
    </source>
</evidence>
<comment type="caution">
    <text evidence="2">The sequence shown here is derived from an EMBL/GenBank/DDBJ whole genome shotgun (WGS) entry which is preliminary data.</text>
</comment>
<dbReference type="InterPro" id="IPR001375">
    <property type="entry name" value="Peptidase_S9_cat"/>
</dbReference>
<evidence type="ECO:0000313" key="2">
    <source>
        <dbReference type="EMBL" id="KAK9720250.1"/>
    </source>
</evidence>
<dbReference type="InterPro" id="IPR029058">
    <property type="entry name" value="AB_hydrolase_fold"/>
</dbReference>
<dbReference type="Proteomes" id="UP001479436">
    <property type="component" value="Unassembled WGS sequence"/>
</dbReference>
<evidence type="ECO:0000313" key="3">
    <source>
        <dbReference type="Proteomes" id="UP001479436"/>
    </source>
</evidence>
<dbReference type="SUPFAM" id="SSF53474">
    <property type="entry name" value="alpha/beta-Hydrolases"/>
    <property type="match status" value="1"/>
</dbReference>
<dbReference type="EMBL" id="JASJQH010007020">
    <property type="protein sequence ID" value="KAK9720250.1"/>
    <property type="molecule type" value="Genomic_DNA"/>
</dbReference>
<dbReference type="Gene3D" id="3.40.50.1820">
    <property type="entry name" value="alpha/beta hydrolase"/>
    <property type="match status" value="1"/>
</dbReference>
<gene>
    <name evidence="2" type="ORF">K7432_004268</name>
</gene>
<dbReference type="Pfam" id="PF00326">
    <property type="entry name" value="Peptidase_S9"/>
    <property type="match status" value="1"/>
</dbReference>
<sequence>MQEIEATKNDPLPTGEPVRVEIKDGMVSPFNINSESLRNKRNDKLGERGILSPLIVGFDPRSPINAGKLAKLTPSDMVNENYPPVYLMHGDSDQLVPYEHSKDIESACQRMGIEVKLDIVPGVGHCFDLAVEHGDEIFNHHILPIFDFMAEKFQ</sequence>
<proteinExistence type="predicted"/>
<keyword evidence="3" id="KW-1185">Reference proteome</keyword>